<reference evidence="1" key="2">
    <citation type="submission" date="2025-08" db="UniProtKB">
        <authorList>
            <consortium name="Ensembl"/>
        </authorList>
    </citation>
    <scope>IDENTIFICATION</scope>
</reference>
<organism evidence="1 2">
    <name type="scientific">Scophthalmus maximus</name>
    <name type="common">Turbot</name>
    <name type="synonym">Psetta maxima</name>
    <dbReference type="NCBI Taxonomy" id="52904"/>
    <lineage>
        <taxon>Eukaryota</taxon>
        <taxon>Metazoa</taxon>
        <taxon>Chordata</taxon>
        <taxon>Craniata</taxon>
        <taxon>Vertebrata</taxon>
        <taxon>Euteleostomi</taxon>
        <taxon>Actinopterygii</taxon>
        <taxon>Neopterygii</taxon>
        <taxon>Teleostei</taxon>
        <taxon>Neoteleostei</taxon>
        <taxon>Acanthomorphata</taxon>
        <taxon>Carangaria</taxon>
        <taxon>Pleuronectiformes</taxon>
        <taxon>Pleuronectoidei</taxon>
        <taxon>Scophthalmidae</taxon>
        <taxon>Scophthalmus</taxon>
    </lineage>
</organism>
<accession>A0A8D3C1P6</accession>
<dbReference type="AlphaFoldDB" id="A0A8D3C1P6"/>
<reference evidence="1" key="1">
    <citation type="submission" date="2023-05" db="EMBL/GenBank/DDBJ databases">
        <title>High-quality long-read genome of Scophthalmus maximus.</title>
        <authorList>
            <person name="Lien S."/>
            <person name="Martinez P."/>
        </authorList>
    </citation>
    <scope>NUCLEOTIDE SEQUENCE [LARGE SCALE GENOMIC DNA]</scope>
</reference>
<sequence>LGLPGPRLGHVITPLWLVEVQLLLGIGQHSQVCHRPLLAKTGRHRDPALRATHPVNLQLAPLRALGHSRLCPLRGHTNSFAICLAVRLCAIRPFHFQISFSASHTISEHAPCMRPYRKTMSREKSGFLIQTLFPVQKRKGQEQKNTMFP</sequence>
<proteinExistence type="predicted"/>
<protein>
    <submittedName>
        <fullName evidence="1">Uncharacterized protein</fullName>
    </submittedName>
</protein>
<dbReference type="GeneTree" id="ENSGT01010000223242"/>
<evidence type="ECO:0000313" key="1">
    <source>
        <dbReference type="Ensembl" id="ENSSMAP00000041204.1"/>
    </source>
</evidence>
<name>A0A8D3C1P6_SCOMX</name>
<evidence type="ECO:0000313" key="2">
    <source>
        <dbReference type="Proteomes" id="UP000694558"/>
    </source>
</evidence>
<dbReference type="Proteomes" id="UP000694558">
    <property type="component" value="Chromosome 6"/>
</dbReference>
<dbReference type="Ensembl" id="ENSSMAT00000035664.1">
    <property type="protein sequence ID" value="ENSSMAP00000041204.1"/>
    <property type="gene ID" value="ENSSMAG00000032805.1"/>
</dbReference>